<dbReference type="Proteomes" id="UP000250321">
    <property type="component" value="Unassembled WGS sequence"/>
</dbReference>
<keyword evidence="1" id="KW-0436">Ligase</keyword>
<sequence length="70" mass="8084">MFFNELKDEEVEFLRKEFAGIQADRKEREEAEAVKVAAQLKKTEAMAWMIIGLLSFYFNCTVSPSKLGLH</sequence>
<dbReference type="AlphaFoldDB" id="A0A314UF94"/>
<evidence type="ECO:0000313" key="2">
    <source>
        <dbReference type="Proteomes" id="UP000250321"/>
    </source>
</evidence>
<reference evidence="1 2" key="1">
    <citation type="submission" date="2018-02" db="EMBL/GenBank/DDBJ databases">
        <title>Draft genome of wild Prunus yedoensis var. nudiflora.</title>
        <authorList>
            <person name="Baek S."/>
            <person name="Kim J.-H."/>
            <person name="Choi K."/>
            <person name="Kim G.-B."/>
            <person name="Cho A."/>
            <person name="Jang H."/>
            <person name="Shin C.-H."/>
            <person name="Yu H.-J."/>
            <person name="Mun J.-H."/>
        </authorList>
    </citation>
    <scope>NUCLEOTIDE SEQUENCE [LARGE SCALE GENOMIC DNA]</scope>
    <source>
        <strain evidence="2">cv. Jeju island</strain>
        <tissue evidence="1">Leaf</tissue>
    </source>
</reference>
<dbReference type="STRING" id="2094558.A0A314UF94"/>
<gene>
    <name evidence="1" type="ORF">Pyn_13027</name>
</gene>
<proteinExistence type="predicted"/>
<dbReference type="GO" id="GO:0016874">
    <property type="term" value="F:ligase activity"/>
    <property type="evidence" value="ECO:0007669"/>
    <property type="project" value="UniProtKB-KW"/>
</dbReference>
<dbReference type="EMBL" id="PJQY01003680">
    <property type="protein sequence ID" value="PQM35406.1"/>
    <property type="molecule type" value="Genomic_DNA"/>
</dbReference>
<dbReference type="OrthoDB" id="10368896at2759"/>
<keyword evidence="2" id="KW-1185">Reference proteome</keyword>
<evidence type="ECO:0000313" key="1">
    <source>
        <dbReference type="EMBL" id="PQM35406.1"/>
    </source>
</evidence>
<protein>
    <submittedName>
        <fullName evidence="1">Putative methionine--tRNA ligase</fullName>
    </submittedName>
</protein>
<name>A0A314UF94_PRUYE</name>
<accession>A0A314UF94</accession>
<comment type="caution">
    <text evidence="1">The sequence shown here is derived from an EMBL/GenBank/DDBJ whole genome shotgun (WGS) entry which is preliminary data.</text>
</comment>
<organism evidence="1 2">
    <name type="scientific">Prunus yedoensis var. nudiflora</name>
    <dbReference type="NCBI Taxonomy" id="2094558"/>
    <lineage>
        <taxon>Eukaryota</taxon>
        <taxon>Viridiplantae</taxon>
        <taxon>Streptophyta</taxon>
        <taxon>Embryophyta</taxon>
        <taxon>Tracheophyta</taxon>
        <taxon>Spermatophyta</taxon>
        <taxon>Magnoliopsida</taxon>
        <taxon>eudicotyledons</taxon>
        <taxon>Gunneridae</taxon>
        <taxon>Pentapetalae</taxon>
        <taxon>rosids</taxon>
        <taxon>fabids</taxon>
        <taxon>Rosales</taxon>
        <taxon>Rosaceae</taxon>
        <taxon>Amygdaloideae</taxon>
        <taxon>Amygdaleae</taxon>
        <taxon>Prunus</taxon>
    </lineage>
</organism>